<keyword evidence="8" id="KW-1185">Reference proteome</keyword>
<comment type="similarity">
    <text evidence="2">Belongs to the class-I pyridoxal-phosphate-dependent aminotransferase family.</text>
</comment>
<evidence type="ECO:0000256" key="4">
    <source>
        <dbReference type="ARBA" id="ARBA00022679"/>
    </source>
</evidence>
<dbReference type="InterPro" id="IPR015421">
    <property type="entry name" value="PyrdxlP-dep_Trfase_major"/>
</dbReference>
<evidence type="ECO:0000256" key="5">
    <source>
        <dbReference type="ARBA" id="ARBA00022898"/>
    </source>
</evidence>
<comment type="caution">
    <text evidence="7">The sequence shown here is derived from an EMBL/GenBank/DDBJ whole genome shotgun (WGS) entry which is preliminary data.</text>
</comment>
<evidence type="ECO:0000256" key="2">
    <source>
        <dbReference type="ARBA" id="ARBA00007441"/>
    </source>
</evidence>
<dbReference type="SUPFAM" id="SSF53383">
    <property type="entry name" value="PLP-dependent transferases"/>
    <property type="match status" value="1"/>
</dbReference>
<sequence length="433" mass="48038">MELGQCFLKDSLKQSKSASNLQFHEHIKSLQEKGVKIHHLGFGQSPFPVPQFAQDELKRYSHVGEYLPIRGLLKLREVVCQLHSREDDLHHFKASDVIVGPGSKELIFLLLAVTNGDVLLLAPTWTTYKPQALLSNHTVHKIPTSFDEGWKLTPERLEMVFEENKVKKNSVLIFCNPDNPTGTSYSANELKSLSEVFRKHKLLVVSDEIYSRLSFSGQYTSLAKFYPEGTVVSCGISKWASCGGWRLGYHLYPPHLKAVGDAVASAASQTFTSASAPIQYAAIELLKFGDNSRSYVFHCRRILQAVAKFCCRTLEEHGVHVREPHSGYYIFPDFETIRSGLTARGVTTGTGMCLALLEDTGVAVMAGGPAYLHGDEDLTVRLCYVNFDGAAALTASEELGPKDFDDSFLEKFCAPTVDAINKIVAWVDKMKIA</sequence>
<evidence type="ECO:0000256" key="3">
    <source>
        <dbReference type="ARBA" id="ARBA00022576"/>
    </source>
</evidence>
<evidence type="ECO:0000259" key="6">
    <source>
        <dbReference type="Pfam" id="PF00155"/>
    </source>
</evidence>
<accession>A0ABP0G2Q0</accession>
<dbReference type="Gene3D" id="3.90.1150.10">
    <property type="entry name" value="Aspartate Aminotransferase, domain 1"/>
    <property type="match status" value="1"/>
</dbReference>
<dbReference type="CDD" id="cd00609">
    <property type="entry name" value="AAT_like"/>
    <property type="match status" value="1"/>
</dbReference>
<dbReference type="InterPro" id="IPR015422">
    <property type="entry name" value="PyrdxlP-dep_Trfase_small"/>
</dbReference>
<keyword evidence="4" id="KW-0808">Transferase</keyword>
<keyword evidence="5" id="KW-0663">Pyridoxal phosphate</keyword>
<comment type="cofactor">
    <cofactor evidence="1">
        <name>pyridoxal 5'-phosphate</name>
        <dbReference type="ChEBI" id="CHEBI:597326"/>
    </cofactor>
</comment>
<dbReference type="PANTHER" id="PTHR46383:SF1">
    <property type="entry name" value="ASPARTATE AMINOTRANSFERASE"/>
    <property type="match status" value="1"/>
</dbReference>
<organism evidence="7 8">
    <name type="scientific">Clavelina lepadiformis</name>
    <name type="common">Light-bulb sea squirt</name>
    <name type="synonym">Ascidia lepadiformis</name>
    <dbReference type="NCBI Taxonomy" id="159417"/>
    <lineage>
        <taxon>Eukaryota</taxon>
        <taxon>Metazoa</taxon>
        <taxon>Chordata</taxon>
        <taxon>Tunicata</taxon>
        <taxon>Ascidiacea</taxon>
        <taxon>Aplousobranchia</taxon>
        <taxon>Clavelinidae</taxon>
        <taxon>Clavelina</taxon>
    </lineage>
</organism>
<reference evidence="7 8" key="1">
    <citation type="submission" date="2024-02" db="EMBL/GenBank/DDBJ databases">
        <authorList>
            <person name="Daric V."/>
            <person name="Darras S."/>
        </authorList>
    </citation>
    <scope>NUCLEOTIDE SEQUENCE [LARGE SCALE GENOMIC DNA]</scope>
</reference>
<dbReference type="Proteomes" id="UP001642483">
    <property type="component" value="Unassembled WGS sequence"/>
</dbReference>
<dbReference type="Gene3D" id="3.40.640.10">
    <property type="entry name" value="Type I PLP-dependent aspartate aminotransferase-like (Major domain)"/>
    <property type="match status" value="1"/>
</dbReference>
<protein>
    <recommendedName>
        <fullName evidence="6">Aminotransferase class I/classII large domain-containing protein</fullName>
    </recommendedName>
</protein>
<evidence type="ECO:0000256" key="1">
    <source>
        <dbReference type="ARBA" id="ARBA00001933"/>
    </source>
</evidence>
<keyword evidence="3" id="KW-0032">Aminotransferase</keyword>
<dbReference type="InterPro" id="IPR050596">
    <property type="entry name" value="AspAT/PAT-like"/>
</dbReference>
<feature type="domain" description="Aminotransferase class I/classII large" evidence="6">
    <location>
        <begin position="40"/>
        <end position="384"/>
    </location>
</feature>
<evidence type="ECO:0000313" key="8">
    <source>
        <dbReference type="Proteomes" id="UP001642483"/>
    </source>
</evidence>
<dbReference type="Pfam" id="PF00155">
    <property type="entry name" value="Aminotran_1_2"/>
    <property type="match status" value="1"/>
</dbReference>
<dbReference type="EMBL" id="CAWYQH010000101">
    <property type="protein sequence ID" value="CAK8686102.1"/>
    <property type="molecule type" value="Genomic_DNA"/>
</dbReference>
<dbReference type="InterPro" id="IPR015424">
    <property type="entry name" value="PyrdxlP-dep_Trfase"/>
</dbReference>
<dbReference type="InterPro" id="IPR004839">
    <property type="entry name" value="Aminotransferase_I/II_large"/>
</dbReference>
<evidence type="ECO:0000313" key="7">
    <source>
        <dbReference type="EMBL" id="CAK8686102.1"/>
    </source>
</evidence>
<proteinExistence type="inferred from homology"/>
<name>A0ABP0G2Q0_CLALP</name>
<gene>
    <name evidence="7" type="ORF">CVLEPA_LOCUS18011</name>
</gene>
<dbReference type="PANTHER" id="PTHR46383">
    <property type="entry name" value="ASPARTATE AMINOTRANSFERASE"/>
    <property type="match status" value="1"/>
</dbReference>